<accession>A0A0N4V5X1</accession>
<dbReference type="PANTHER" id="PTHR22991">
    <property type="entry name" value="PROTEIN CBG13490"/>
    <property type="match status" value="1"/>
</dbReference>
<dbReference type="SUPFAM" id="SSF49854">
    <property type="entry name" value="Spermadhesin, CUB domain"/>
    <property type="match status" value="1"/>
</dbReference>
<reference evidence="6" key="1">
    <citation type="submission" date="2017-02" db="UniProtKB">
        <authorList>
            <consortium name="WormBaseParasite"/>
        </authorList>
    </citation>
    <scope>IDENTIFICATION</scope>
</reference>
<dbReference type="Pfam" id="PF00431">
    <property type="entry name" value="CUB"/>
    <property type="match status" value="1"/>
</dbReference>
<dbReference type="PANTHER" id="PTHR22991:SF40">
    <property type="entry name" value="PROTEIN CBG13490"/>
    <property type="match status" value="1"/>
</dbReference>
<dbReference type="AlphaFoldDB" id="A0A0N4V5X1"/>
<sequence length="339" mass="38074">LLIERFLVKLECQTGYERFREACYHIFNYTLNFIEAEQFCVNDGGHLASVHDNEEAAFLVQMIKEKSALMIGYNGRNWTDGSSTSYIANQSLLLNYLIPSPVFEDRSVAQQLYLVADSNNFFFSYSVVEHPSVPFACERPAYYNTDRSCPQNNIFAGFSTVTSPGYPKKYHAGYNLNCTYYFAAESGHLGHIQFKDVDLNGDYVKVYDGWNPLERRAIGIVTGNNKNTATSFKTTMTSLISIEFIGNYTGKWLANFTSEKALSGGTKNGISSESDERAETSDEQSDSKQYEEETAFMSAEDNDDQVLTSPATLGSAENILSQEDVASEEQIPDYDYEKS</sequence>
<dbReference type="InterPro" id="IPR050976">
    <property type="entry name" value="Snaclec"/>
</dbReference>
<keyword evidence="1" id="KW-1015">Disulfide bond</keyword>
<dbReference type="InterPro" id="IPR016187">
    <property type="entry name" value="CTDL_fold"/>
</dbReference>
<evidence type="ECO:0000256" key="1">
    <source>
        <dbReference type="ARBA" id="ARBA00023157"/>
    </source>
</evidence>
<feature type="compositionally biased region" description="Acidic residues" evidence="3">
    <location>
        <begin position="325"/>
        <end position="339"/>
    </location>
</feature>
<dbReference type="InterPro" id="IPR000859">
    <property type="entry name" value="CUB_dom"/>
</dbReference>
<dbReference type="CDD" id="cd00037">
    <property type="entry name" value="CLECT"/>
    <property type="match status" value="1"/>
</dbReference>
<proteinExistence type="predicted"/>
<evidence type="ECO:0000259" key="4">
    <source>
        <dbReference type="PROSITE" id="PS01180"/>
    </source>
</evidence>
<protein>
    <submittedName>
        <fullName evidence="6">C-type lectin domain-containing protein</fullName>
    </submittedName>
</protein>
<feature type="domain" description="C-type lectin" evidence="5">
    <location>
        <begin position="19"/>
        <end position="86"/>
    </location>
</feature>
<feature type="region of interest" description="Disordered" evidence="3">
    <location>
        <begin position="263"/>
        <end position="339"/>
    </location>
</feature>
<dbReference type="InterPro" id="IPR001304">
    <property type="entry name" value="C-type_lectin-like"/>
</dbReference>
<evidence type="ECO:0000313" key="6">
    <source>
        <dbReference type="WBParaSite" id="EVEC_0000564001-mRNA-1"/>
    </source>
</evidence>
<dbReference type="InterPro" id="IPR035914">
    <property type="entry name" value="Sperma_CUB_dom_sf"/>
</dbReference>
<dbReference type="SUPFAM" id="SSF56436">
    <property type="entry name" value="C-type lectin-like"/>
    <property type="match status" value="1"/>
</dbReference>
<name>A0A0N4V5X1_ENTVE</name>
<dbReference type="Gene3D" id="2.60.120.290">
    <property type="entry name" value="Spermadhesin, CUB domain"/>
    <property type="match status" value="1"/>
</dbReference>
<dbReference type="SMART" id="SM00034">
    <property type="entry name" value="CLECT"/>
    <property type="match status" value="1"/>
</dbReference>
<dbReference type="Pfam" id="PF00059">
    <property type="entry name" value="Lectin_C"/>
    <property type="match status" value="1"/>
</dbReference>
<evidence type="ECO:0000256" key="2">
    <source>
        <dbReference type="PROSITE-ProRule" id="PRU00059"/>
    </source>
</evidence>
<comment type="caution">
    <text evidence="2">Lacks conserved residue(s) required for the propagation of feature annotation.</text>
</comment>
<evidence type="ECO:0000256" key="3">
    <source>
        <dbReference type="SAM" id="MobiDB-lite"/>
    </source>
</evidence>
<dbReference type="PROSITE" id="PS01180">
    <property type="entry name" value="CUB"/>
    <property type="match status" value="1"/>
</dbReference>
<feature type="compositionally biased region" description="Basic and acidic residues" evidence="3">
    <location>
        <begin position="274"/>
        <end position="291"/>
    </location>
</feature>
<feature type="domain" description="CUB" evidence="4">
    <location>
        <begin position="149"/>
        <end position="263"/>
    </location>
</feature>
<dbReference type="SMART" id="SM00042">
    <property type="entry name" value="CUB"/>
    <property type="match status" value="1"/>
</dbReference>
<evidence type="ECO:0000259" key="5">
    <source>
        <dbReference type="PROSITE" id="PS50041"/>
    </source>
</evidence>
<dbReference type="CDD" id="cd00041">
    <property type="entry name" value="CUB"/>
    <property type="match status" value="1"/>
</dbReference>
<dbReference type="WBParaSite" id="EVEC_0000564001-mRNA-1">
    <property type="protein sequence ID" value="EVEC_0000564001-mRNA-1"/>
    <property type="gene ID" value="EVEC_0000564001"/>
</dbReference>
<dbReference type="PROSITE" id="PS50041">
    <property type="entry name" value="C_TYPE_LECTIN_2"/>
    <property type="match status" value="1"/>
</dbReference>
<dbReference type="InterPro" id="IPR016186">
    <property type="entry name" value="C-type_lectin-like/link_sf"/>
</dbReference>
<organism evidence="6">
    <name type="scientific">Enterobius vermicularis</name>
    <name type="common">Human pinworm</name>
    <dbReference type="NCBI Taxonomy" id="51028"/>
    <lineage>
        <taxon>Eukaryota</taxon>
        <taxon>Metazoa</taxon>
        <taxon>Ecdysozoa</taxon>
        <taxon>Nematoda</taxon>
        <taxon>Chromadorea</taxon>
        <taxon>Rhabditida</taxon>
        <taxon>Spirurina</taxon>
        <taxon>Oxyuridomorpha</taxon>
        <taxon>Oxyuroidea</taxon>
        <taxon>Oxyuridae</taxon>
        <taxon>Enterobius</taxon>
    </lineage>
</organism>
<dbReference type="Gene3D" id="3.10.100.10">
    <property type="entry name" value="Mannose-Binding Protein A, subunit A"/>
    <property type="match status" value="1"/>
</dbReference>